<sequence>MKKFKLFFSSLSRWNCFSNHSNSEDEPAKPKSTSTPKSSTSDHYPKPTLIIAHGAFQTQYHYQPFIHAIHNQQPTTFDRVLVPQQSSSGPSPPPNPFEADVELLHETVRNELLEGRDVLLVCHSYGGIPGCEALADLPEKPLSKDGRLGRVLGIVFVSSFVAEAGQSLVTSKMGGRAEWVKTDGPLSTVLNPAQTLFSSLSPTASAPFISHLVPQASASFITTTKHETWKDYPCVFVRCTEDRAMRVEEQDFFIARLEGVHGREGVSGSGSGRGGVKVRDLQSDHVPFASKPGELGALLGEVVGELRGDH</sequence>
<accession>A0ABR0E968</accession>
<dbReference type="InterPro" id="IPR052897">
    <property type="entry name" value="Sec-Metab_Biosynth_Hydrolase"/>
</dbReference>
<dbReference type="PANTHER" id="PTHR37017">
    <property type="entry name" value="AB HYDROLASE-1 DOMAIN-CONTAINING PROTEIN-RELATED"/>
    <property type="match status" value="1"/>
</dbReference>
<feature type="domain" description="AB hydrolase-1" evidence="2">
    <location>
        <begin position="49"/>
        <end position="294"/>
    </location>
</feature>
<proteinExistence type="predicted"/>
<dbReference type="Pfam" id="PF12697">
    <property type="entry name" value="Abhydrolase_6"/>
    <property type="match status" value="1"/>
</dbReference>
<feature type="region of interest" description="Disordered" evidence="1">
    <location>
        <begin position="19"/>
        <end position="44"/>
    </location>
</feature>
<evidence type="ECO:0000259" key="2">
    <source>
        <dbReference type="Pfam" id="PF12697"/>
    </source>
</evidence>
<dbReference type="SUPFAM" id="SSF53474">
    <property type="entry name" value="alpha/beta-Hydrolases"/>
    <property type="match status" value="1"/>
</dbReference>
<protein>
    <recommendedName>
        <fullName evidence="2">AB hydrolase-1 domain-containing protein</fullName>
    </recommendedName>
</protein>
<keyword evidence="4" id="KW-1185">Reference proteome</keyword>
<dbReference type="InterPro" id="IPR000073">
    <property type="entry name" value="AB_hydrolase_1"/>
</dbReference>
<reference evidence="3 4" key="1">
    <citation type="journal article" date="2023" name="G3 (Bethesda)">
        <title>A chromosome-level genome assembly of Zasmidium syzygii isolated from banana leaves.</title>
        <authorList>
            <person name="van Westerhoven A.C."/>
            <person name="Mehrabi R."/>
            <person name="Talebi R."/>
            <person name="Steentjes M.B.F."/>
            <person name="Corcolon B."/>
            <person name="Chong P.A."/>
            <person name="Kema G.H.J."/>
            <person name="Seidl M.F."/>
        </authorList>
    </citation>
    <scope>NUCLEOTIDE SEQUENCE [LARGE SCALE GENOMIC DNA]</scope>
    <source>
        <strain evidence="3 4">P124</strain>
    </source>
</reference>
<evidence type="ECO:0000256" key="1">
    <source>
        <dbReference type="SAM" id="MobiDB-lite"/>
    </source>
</evidence>
<evidence type="ECO:0000313" key="3">
    <source>
        <dbReference type="EMBL" id="KAK4497638.1"/>
    </source>
</evidence>
<dbReference type="EMBL" id="JAXOVC010000008">
    <property type="protein sequence ID" value="KAK4497638.1"/>
    <property type="molecule type" value="Genomic_DNA"/>
</dbReference>
<organism evidence="3 4">
    <name type="scientific">Zasmidium cellare</name>
    <name type="common">Wine cellar mold</name>
    <name type="synonym">Racodium cellare</name>
    <dbReference type="NCBI Taxonomy" id="395010"/>
    <lineage>
        <taxon>Eukaryota</taxon>
        <taxon>Fungi</taxon>
        <taxon>Dikarya</taxon>
        <taxon>Ascomycota</taxon>
        <taxon>Pezizomycotina</taxon>
        <taxon>Dothideomycetes</taxon>
        <taxon>Dothideomycetidae</taxon>
        <taxon>Mycosphaerellales</taxon>
        <taxon>Mycosphaerellaceae</taxon>
        <taxon>Zasmidium</taxon>
    </lineage>
</organism>
<dbReference type="InterPro" id="IPR029058">
    <property type="entry name" value="AB_hydrolase_fold"/>
</dbReference>
<comment type="caution">
    <text evidence="3">The sequence shown here is derived from an EMBL/GenBank/DDBJ whole genome shotgun (WGS) entry which is preliminary data.</text>
</comment>
<evidence type="ECO:0000313" key="4">
    <source>
        <dbReference type="Proteomes" id="UP001305779"/>
    </source>
</evidence>
<feature type="compositionally biased region" description="Low complexity" evidence="1">
    <location>
        <begin position="30"/>
        <end position="41"/>
    </location>
</feature>
<gene>
    <name evidence="3" type="ORF">PRZ48_010291</name>
</gene>
<name>A0ABR0E968_ZASCE</name>
<dbReference type="Gene3D" id="3.40.50.1820">
    <property type="entry name" value="alpha/beta hydrolase"/>
    <property type="match status" value="1"/>
</dbReference>
<dbReference type="PANTHER" id="PTHR37017:SF11">
    <property type="entry name" value="ESTERASE_LIPASE_THIOESTERASE DOMAIN-CONTAINING PROTEIN"/>
    <property type="match status" value="1"/>
</dbReference>
<dbReference type="Proteomes" id="UP001305779">
    <property type="component" value="Unassembled WGS sequence"/>
</dbReference>